<keyword evidence="11" id="KW-1185">Reference proteome</keyword>
<keyword evidence="6" id="KW-1133">Transmembrane helix</keyword>
<evidence type="ECO:0000313" key="9">
    <source>
        <dbReference type="EMBL" id="GJM52737.1"/>
    </source>
</evidence>
<accession>A0AAV5AY41</accession>
<dbReference type="CDD" id="cd07185">
    <property type="entry name" value="OmpA_C-like"/>
    <property type="match status" value="1"/>
</dbReference>
<feature type="region of interest" description="Disordered" evidence="5">
    <location>
        <begin position="386"/>
        <end position="414"/>
    </location>
</feature>
<feature type="compositionally biased region" description="Basic and acidic residues" evidence="5">
    <location>
        <begin position="394"/>
        <end position="414"/>
    </location>
</feature>
<reference evidence="8 11" key="1">
    <citation type="submission" date="2021-11" db="EMBL/GenBank/DDBJ databases">
        <title>Draft genome sequence of Capnocytophaga sp. strain KC07075 isolated from cat oral cavity.</title>
        <authorList>
            <person name="Suzuki M."/>
            <person name="Imaoka K."/>
            <person name="Kimura M."/>
            <person name="Morikawa S."/>
            <person name="Maeda K."/>
        </authorList>
    </citation>
    <scope>NUCLEOTIDE SEQUENCE</scope>
    <source>
        <strain evidence="8">KC07075</strain>
        <strain evidence="9 11">KC07079</strain>
    </source>
</reference>
<keyword evidence="3" id="KW-0998">Cell outer membrane</keyword>
<dbReference type="PROSITE" id="PS51123">
    <property type="entry name" value="OMPA_2"/>
    <property type="match status" value="1"/>
</dbReference>
<gene>
    <name evidence="8" type="ORF">RCZ15_06470</name>
    <name evidence="9" type="ORF">RCZ16_10540</name>
</gene>
<evidence type="ECO:0000256" key="6">
    <source>
        <dbReference type="SAM" id="Phobius"/>
    </source>
</evidence>
<dbReference type="EMBL" id="BQKB01000018">
    <property type="protein sequence ID" value="GJM52737.1"/>
    <property type="molecule type" value="Genomic_DNA"/>
</dbReference>
<keyword evidence="2 4" id="KW-0472">Membrane</keyword>
<dbReference type="Proteomes" id="UP001208692">
    <property type="component" value="Unassembled WGS sequence"/>
</dbReference>
<dbReference type="SUPFAM" id="SSF103088">
    <property type="entry name" value="OmpA-like"/>
    <property type="match status" value="2"/>
</dbReference>
<dbReference type="GO" id="GO:0009279">
    <property type="term" value="C:cell outer membrane"/>
    <property type="evidence" value="ECO:0007669"/>
    <property type="project" value="UniProtKB-SubCell"/>
</dbReference>
<name>A0AAV5AY41_9FLAO</name>
<feature type="transmembrane region" description="Helical" evidence="6">
    <location>
        <begin position="5"/>
        <end position="23"/>
    </location>
</feature>
<dbReference type="InterPro" id="IPR036737">
    <property type="entry name" value="OmpA-like_sf"/>
</dbReference>
<dbReference type="PANTHER" id="PTHR30329">
    <property type="entry name" value="STATOR ELEMENT OF FLAGELLAR MOTOR COMPLEX"/>
    <property type="match status" value="1"/>
</dbReference>
<keyword evidence="6" id="KW-0812">Transmembrane</keyword>
<evidence type="ECO:0000313" key="8">
    <source>
        <dbReference type="EMBL" id="GJM49672.1"/>
    </source>
</evidence>
<comment type="caution">
    <text evidence="8">The sequence shown here is derived from an EMBL/GenBank/DDBJ whole genome shotgun (WGS) entry which is preliminary data.</text>
</comment>
<dbReference type="PRINTS" id="PR01021">
    <property type="entry name" value="OMPADOMAIN"/>
</dbReference>
<evidence type="ECO:0000313" key="11">
    <source>
        <dbReference type="Proteomes" id="UP001208692"/>
    </source>
</evidence>
<dbReference type="RefSeq" id="WP_264846141.1">
    <property type="nucleotide sequence ID" value="NZ_BPMA01000018.1"/>
</dbReference>
<dbReference type="EMBL" id="BQKA01000012">
    <property type="protein sequence ID" value="GJM49672.1"/>
    <property type="molecule type" value="Genomic_DNA"/>
</dbReference>
<dbReference type="InterPro" id="IPR006664">
    <property type="entry name" value="OMP_bac"/>
</dbReference>
<evidence type="ECO:0000259" key="7">
    <source>
        <dbReference type="PROSITE" id="PS51123"/>
    </source>
</evidence>
<protein>
    <recommendedName>
        <fullName evidence="7">OmpA-like domain-containing protein</fullName>
    </recommendedName>
</protein>
<comment type="subcellular location">
    <subcellularLocation>
        <location evidence="1">Cell outer membrane</location>
    </subcellularLocation>
</comment>
<dbReference type="Gene3D" id="3.30.1330.60">
    <property type="entry name" value="OmpA-like domain"/>
    <property type="match status" value="2"/>
</dbReference>
<feature type="domain" description="OmpA-like" evidence="7">
    <location>
        <begin position="295"/>
        <end position="414"/>
    </location>
</feature>
<dbReference type="Proteomes" id="UP001207736">
    <property type="component" value="Unassembled WGS sequence"/>
</dbReference>
<dbReference type="PANTHER" id="PTHR30329:SF21">
    <property type="entry name" value="LIPOPROTEIN YIAD-RELATED"/>
    <property type="match status" value="1"/>
</dbReference>
<evidence type="ECO:0000256" key="5">
    <source>
        <dbReference type="SAM" id="MobiDB-lite"/>
    </source>
</evidence>
<evidence type="ECO:0000256" key="3">
    <source>
        <dbReference type="ARBA" id="ARBA00023237"/>
    </source>
</evidence>
<organism evidence="8 10">
    <name type="scientific">Capnocytophaga catalasegens</name>
    <dbReference type="NCBI Taxonomy" id="1004260"/>
    <lineage>
        <taxon>Bacteria</taxon>
        <taxon>Pseudomonadati</taxon>
        <taxon>Bacteroidota</taxon>
        <taxon>Flavobacteriia</taxon>
        <taxon>Flavobacteriales</taxon>
        <taxon>Flavobacteriaceae</taxon>
        <taxon>Capnocytophaga</taxon>
    </lineage>
</organism>
<dbReference type="InterPro" id="IPR006665">
    <property type="entry name" value="OmpA-like"/>
</dbReference>
<dbReference type="AlphaFoldDB" id="A0AAV5AY41"/>
<proteinExistence type="predicted"/>
<sequence>MKNIYVILALIIIFVGAYLQWFFCCHGIIEKKFPLDIKDGQKQVVFNPKNFHFLEGESGFASISESLHSSLDSVTDFLNINPDKLLKIKGLYNDKETEQIGLSRAENVKNWFIEKGIESYQLATETQHESGLITDENNQLRGATLFTVEQLSDFFGKFKVEDKQGNFSYESNDNFNFRPSLLYFEEPLSQGIRDGVLAINQYLVSNPDKMLEIKGYYHSEERNVSVFDNLGIARANTIKDFFVAQGGASNQFLTKGEVRDAYNLHAPLLKGAVSFSILTKSQEEKEKFRKELLAFGRNLNRNPLIIYFDTGKSKIDLTVEEREKLAKIAQYVDHIDNAKVLIVGHTDNVGDAKKNLQLGQFRADALKKYLVAHGFAEKSVNTISKGQTKPIASNKKEEGRAKNRRAEISVRIEK</sequence>
<evidence type="ECO:0000256" key="2">
    <source>
        <dbReference type="ARBA" id="ARBA00023136"/>
    </source>
</evidence>
<dbReference type="InterPro" id="IPR050330">
    <property type="entry name" value="Bact_OuterMem_StrucFunc"/>
</dbReference>
<evidence type="ECO:0000256" key="1">
    <source>
        <dbReference type="ARBA" id="ARBA00004442"/>
    </source>
</evidence>
<evidence type="ECO:0000256" key="4">
    <source>
        <dbReference type="PROSITE-ProRule" id="PRU00473"/>
    </source>
</evidence>
<evidence type="ECO:0000313" key="10">
    <source>
        <dbReference type="Proteomes" id="UP001207736"/>
    </source>
</evidence>
<dbReference type="Pfam" id="PF00691">
    <property type="entry name" value="OmpA"/>
    <property type="match status" value="1"/>
</dbReference>